<accession>A0A291B0T1</accession>
<organism evidence="1">
    <name type="scientific">Shrimp hemocyte iridescent virus</name>
    <dbReference type="NCBI Taxonomy" id="2039780"/>
    <lineage>
        <taxon>Viruses</taxon>
        <taxon>Varidnaviria</taxon>
        <taxon>Bamfordvirae</taxon>
        <taxon>Nucleocytoviricota</taxon>
        <taxon>Megaviricetes</taxon>
        <taxon>Pimascovirales</taxon>
        <taxon>Pimascovirales incertae sedis</taxon>
        <taxon>Iridoviridae</taxon>
        <taxon>Betairidovirinae</taxon>
        <taxon>Decapodiridovirus</taxon>
        <taxon>Decapodiridovirus litopenaeus1</taxon>
        <taxon>Decapod iridescent virus 1</taxon>
    </lineage>
</organism>
<dbReference type="GeneID" id="65099854"/>
<dbReference type="RefSeq" id="YP_010084834.1">
    <property type="nucleotide sequence ID" value="NC_055165.1"/>
</dbReference>
<keyword evidence="2" id="KW-1185">Reference proteome</keyword>
<reference evidence="1" key="1">
    <citation type="journal article" date="2017" name="Arch. Virol.">
        <title>Complete genome sequence of shrimp hemocyte iridescent virus (SHIV) isolated from white leg shrimp, Litopenaeus vannamei.</title>
        <authorList>
            <person name="Qiu L."/>
            <person name="Chen M.M."/>
            <person name="Wang R.Y."/>
            <person name="Wan X.Y."/>
            <person name="Li C."/>
            <person name="Zhang Q.L."/>
            <person name="Dong X."/>
            <person name="Yang B."/>
            <person name="Xiang J.H."/>
            <person name="Huang J."/>
        </authorList>
    </citation>
    <scope>NUCLEOTIDE SEQUENCE [LARGE SCALE GENOMIC DNA]</scope>
    <source>
        <strain evidence="1">20141215</strain>
    </source>
</reference>
<gene>
    <name evidence="1" type="primary">82L</name>
</gene>
<dbReference type="Proteomes" id="UP000297192">
    <property type="component" value="Segment"/>
</dbReference>
<evidence type="ECO:0000313" key="2">
    <source>
        <dbReference type="Proteomes" id="UP000297192"/>
    </source>
</evidence>
<dbReference type="EMBL" id="MF599468">
    <property type="protein sequence ID" value="ATE87091.1"/>
    <property type="molecule type" value="Genomic_DNA"/>
</dbReference>
<evidence type="ECO:0000313" key="1">
    <source>
        <dbReference type="EMBL" id="ATE87091.1"/>
    </source>
</evidence>
<dbReference type="KEGG" id="vg:65099854"/>
<reference evidence="1" key="2">
    <citation type="journal article" date="2017" name="Sci. Rep.">
        <title>Characterization of a new member of Iridoviridae, Shrimp hemocyte iridescent virus (SHIV), found in white leg shrimp (Litopenaeus vannamei).</title>
        <authorList>
            <person name="Qiu L."/>
            <person name="Chen M.M."/>
            <person name="Wan X.Y."/>
            <person name="Li C."/>
            <person name="Zhang Q.L."/>
            <person name="Wang R.Y."/>
            <person name="Cheng D.Y."/>
            <person name="Dong X."/>
            <person name="Yang B."/>
            <person name="Wang X.H."/>
            <person name="Xiang J.H."/>
            <person name="Huang J."/>
        </authorList>
    </citation>
    <scope>NUCLEOTIDE SEQUENCE [LARGE SCALE GENOMIC DNA]</scope>
    <source>
        <strain evidence="1">20141215</strain>
    </source>
</reference>
<protein>
    <submittedName>
        <fullName evidence="1">Uncharacterized protein</fullName>
    </submittedName>
</protein>
<name>A0A291B0T1_9VIRU</name>
<sequence length="236" mass="29055">MYESYIFDKLFKCSAEMKKEDSYTDEYRKWFSLYFDRLREFYKIHDEIKSFLESEGFAISPTDNEYEILLTFEKYNRFYILSNDFLYTENLNPSTISEMKIDCEMYKNNFNVDFCKCYYFNLGKFDKILKLLADKSNEKIEILLKILRDEEKFLKASGNLDKAFWINHFRFENFYLFMKKYKSFRKNFIKEYDLISSEDIEKIFHQGIFSYYNFIQYFNKIESWVLENEEHKGSRA</sequence>
<proteinExistence type="predicted"/>